<evidence type="ECO:0000313" key="11">
    <source>
        <dbReference type="EMBL" id="RWR82067.1"/>
    </source>
</evidence>
<dbReference type="Proteomes" id="UP000283530">
    <property type="component" value="Unassembled WGS sequence"/>
</dbReference>
<dbReference type="GO" id="GO:0005524">
    <property type="term" value="F:ATP binding"/>
    <property type="evidence" value="ECO:0007669"/>
    <property type="project" value="UniProtKB-UniRule"/>
</dbReference>
<keyword evidence="4 6" id="KW-0067">ATP-binding</keyword>
<dbReference type="EMBL" id="QPKB01000004">
    <property type="protein sequence ID" value="RWR82067.1"/>
    <property type="molecule type" value="Genomic_DNA"/>
</dbReference>
<dbReference type="GO" id="GO:0016301">
    <property type="term" value="F:kinase activity"/>
    <property type="evidence" value="ECO:0007669"/>
    <property type="project" value="UniProtKB-KW"/>
</dbReference>
<evidence type="ECO:0000256" key="6">
    <source>
        <dbReference type="PROSITE-ProRule" id="PRU10141"/>
    </source>
</evidence>
<evidence type="ECO:0000256" key="4">
    <source>
        <dbReference type="ARBA" id="ARBA00022840"/>
    </source>
</evidence>
<evidence type="ECO:0000256" key="2">
    <source>
        <dbReference type="ARBA" id="ARBA00022729"/>
    </source>
</evidence>
<sequence length="505" mass="57620">MDTFPFHQSLSSFLLIVLLFFSPASSAHEDNQRFLDCLPTTFDCGGAQLNISYPFWTEDTPEHCRSPQELEMEIKCNRADNSSEIVIQKRLYHVMRIDYKDQKATIVDKDYYLVHKDMIPCHAPSSNTSLDSNLLNYTQRDLNLSFLYNCPHPLGQDNPDFKFINCSSSNQYRDHAYFTFLQHITGPFINCHMIKIPIHSTNKDRLIWLNPEEFWIVNVLAGGFEVSWSFTLFDHLCWEYCLVSNGQCRSNETSPKKRECYCDGNSFPDECPPPPSPAPAPAPLPGAITGVILTCCFVFILCLVRKLPSDNSIFFWKKETCDSRNVEAFLENYGSLAPKRYRYSELKKMTRSFKDNLGHGGYGSVFKGNLKDGRLVAVKNLKRKKENGKKEMEGRRKEEEEDDDDDDVYNPYFQFYGGGILCLGNSTDNNKTSFVFRGGDVPEFEWSKYCEESVVVPMLVSEAEGGNYIDFRGLLLKGFDLDWDSGDGDCMLCEVTNGCCGYGSN</sequence>
<dbReference type="Gene3D" id="3.30.200.20">
    <property type="entry name" value="Phosphorylase Kinase, domain 1"/>
    <property type="match status" value="1"/>
</dbReference>
<dbReference type="SUPFAM" id="SSF56112">
    <property type="entry name" value="Protein kinase-like (PK-like)"/>
    <property type="match status" value="1"/>
</dbReference>
<protein>
    <submittedName>
        <fullName evidence="11">LEAF RUST 10 DISEASE-RESISTANCE LOCUS RECEPTOR-LIKE PROTEIN KINASE-like protein 2.4</fullName>
    </submittedName>
</protein>
<evidence type="ECO:0000256" key="5">
    <source>
        <dbReference type="ARBA" id="ARBA00023180"/>
    </source>
</evidence>
<keyword evidence="12" id="KW-1185">Reference proteome</keyword>
<comment type="subcellular location">
    <subcellularLocation>
        <location evidence="1">Membrane</location>
        <topology evidence="1">Single-pass membrane protein</topology>
    </subcellularLocation>
</comment>
<name>A0A3S4NV78_9MAGN</name>
<feature type="region of interest" description="Disordered" evidence="7">
    <location>
        <begin position="387"/>
        <end position="406"/>
    </location>
</feature>
<feature type="domain" description="Wall-associated receptor kinase C-terminal" evidence="10">
    <location>
        <begin position="189"/>
        <end position="264"/>
    </location>
</feature>
<keyword evidence="11" id="KW-0808">Transferase</keyword>
<dbReference type="InterPro" id="IPR011009">
    <property type="entry name" value="Kinase-like_dom_sf"/>
</dbReference>
<dbReference type="InterPro" id="IPR017441">
    <property type="entry name" value="Protein_kinase_ATP_BS"/>
</dbReference>
<evidence type="ECO:0000256" key="3">
    <source>
        <dbReference type="ARBA" id="ARBA00022741"/>
    </source>
</evidence>
<keyword evidence="11" id="KW-0418">Kinase</keyword>
<dbReference type="AlphaFoldDB" id="A0A3S4NV78"/>
<keyword evidence="5" id="KW-0325">Glycoprotein</keyword>
<organism evidence="11 12">
    <name type="scientific">Cinnamomum micranthum f. kanehirae</name>
    <dbReference type="NCBI Taxonomy" id="337451"/>
    <lineage>
        <taxon>Eukaryota</taxon>
        <taxon>Viridiplantae</taxon>
        <taxon>Streptophyta</taxon>
        <taxon>Embryophyta</taxon>
        <taxon>Tracheophyta</taxon>
        <taxon>Spermatophyta</taxon>
        <taxon>Magnoliopsida</taxon>
        <taxon>Magnoliidae</taxon>
        <taxon>Laurales</taxon>
        <taxon>Lauraceae</taxon>
        <taxon>Cinnamomum</taxon>
    </lineage>
</organism>
<dbReference type="InterPro" id="IPR025287">
    <property type="entry name" value="WAK_GUB"/>
</dbReference>
<keyword evidence="2 8" id="KW-0732">Signal</keyword>
<evidence type="ECO:0000256" key="1">
    <source>
        <dbReference type="ARBA" id="ARBA00004167"/>
    </source>
</evidence>
<comment type="caution">
    <text evidence="11">The sequence shown here is derived from an EMBL/GenBank/DDBJ whole genome shotgun (WGS) entry which is preliminary data.</text>
</comment>
<keyword evidence="3 6" id="KW-0547">Nucleotide-binding</keyword>
<dbReference type="PROSITE" id="PS00107">
    <property type="entry name" value="PROTEIN_KINASE_ATP"/>
    <property type="match status" value="1"/>
</dbReference>
<accession>A0A3S4NV78</accession>
<evidence type="ECO:0000313" key="12">
    <source>
        <dbReference type="Proteomes" id="UP000283530"/>
    </source>
</evidence>
<feature type="compositionally biased region" description="Basic and acidic residues" evidence="7">
    <location>
        <begin position="388"/>
        <end position="398"/>
    </location>
</feature>
<dbReference type="Pfam" id="PF14380">
    <property type="entry name" value="WAK_assoc"/>
    <property type="match status" value="2"/>
</dbReference>
<dbReference type="PANTHER" id="PTHR46008:SF2">
    <property type="entry name" value="LEAF RUST 10 DISEASE-RESISTANCE LOCUS RECEPTOR-LIKE PROTEIN KINASE-LIKE 1.4"/>
    <property type="match status" value="1"/>
</dbReference>
<evidence type="ECO:0000256" key="8">
    <source>
        <dbReference type="SAM" id="SignalP"/>
    </source>
</evidence>
<dbReference type="PANTHER" id="PTHR46008">
    <property type="entry name" value="LEAF RUST 10 DISEASE-RESISTANCE LOCUS RECEPTOR-LIKE PROTEIN KINASE-LIKE 1.4"/>
    <property type="match status" value="1"/>
</dbReference>
<reference evidence="11 12" key="1">
    <citation type="journal article" date="2019" name="Nat. Plants">
        <title>Stout camphor tree genome fills gaps in understanding of flowering plant genome evolution.</title>
        <authorList>
            <person name="Chaw S.M."/>
            <person name="Liu Y.C."/>
            <person name="Wu Y.W."/>
            <person name="Wang H.Y."/>
            <person name="Lin C.I."/>
            <person name="Wu C.S."/>
            <person name="Ke H.M."/>
            <person name="Chang L.Y."/>
            <person name="Hsu C.Y."/>
            <person name="Yang H.T."/>
            <person name="Sudianto E."/>
            <person name="Hsu M.H."/>
            <person name="Wu K.P."/>
            <person name="Wang L.N."/>
            <person name="Leebens-Mack J.H."/>
            <person name="Tsai I.J."/>
        </authorList>
    </citation>
    <scope>NUCLEOTIDE SEQUENCE [LARGE SCALE GENOMIC DNA]</scope>
    <source>
        <strain evidence="12">cv. Chaw 1501</strain>
        <tissue evidence="11">Young leaves</tissue>
    </source>
</reference>
<keyword evidence="11" id="KW-0675">Receptor</keyword>
<dbReference type="GO" id="GO:0030247">
    <property type="term" value="F:polysaccharide binding"/>
    <property type="evidence" value="ECO:0007669"/>
    <property type="project" value="InterPro"/>
</dbReference>
<evidence type="ECO:0000259" key="9">
    <source>
        <dbReference type="Pfam" id="PF13947"/>
    </source>
</evidence>
<dbReference type="GO" id="GO:0016020">
    <property type="term" value="C:membrane"/>
    <property type="evidence" value="ECO:0007669"/>
    <property type="project" value="UniProtKB-SubCell"/>
</dbReference>
<dbReference type="OrthoDB" id="1507006at2759"/>
<dbReference type="Pfam" id="PF13947">
    <property type="entry name" value="GUB_WAK_bind"/>
    <property type="match status" value="1"/>
</dbReference>
<dbReference type="InterPro" id="IPR032872">
    <property type="entry name" value="WAK_assoc_C"/>
</dbReference>
<evidence type="ECO:0000256" key="7">
    <source>
        <dbReference type="SAM" id="MobiDB-lite"/>
    </source>
</evidence>
<dbReference type="STRING" id="337451.A0A3S4NV78"/>
<gene>
    <name evidence="11" type="ORF">CKAN_01077600</name>
</gene>
<evidence type="ECO:0000259" key="10">
    <source>
        <dbReference type="Pfam" id="PF14380"/>
    </source>
</evidence>
<feature type="signal peptide" evidence="8">
    <location>
        <begin position="1"/>
        <end position="27"/>
    </location>
</feature>
<feature type="domain" description="Wall-associated receptor kinase C-terminal" evidence="10">
    <location>
        <begin position="422"/>
        <end position="504"/>
    </location>
</feature>
<feature type="chain" id="PRO_5018637702" evidence="8">
    <location>
        <begin position="28"/>
        <end position="505"/>
    </location>
</feature>
<feature type="domain" description="Wall-associated receptor kinase galacturonan-binding" evidence="9">
    <location>
        <begin position="43"/>
        <end position="108"/>
    </location>
</feature>
<proteinExistence type="predicted"/>
<feature type="binding site" evidence="6">
    <location>
        <position position="379"/>
    </location>
    <ligand>
        <name>ATP</name>
        <dbReference type="ChEBI" id="CHEBI:30616"/>
    </ligand>
</feature>